<accession>A0A8T5UWD6</accession>
<keyword evidence="4" id="KW-0808">Transferase</keyword>
<dbReference type="GO" id="GO:0031071">
    <property type="term" value="F:cysteine desulfurase activity"/>
    <property type="evidence" value="ECO:0007669"/>
    <property type="project" value="UniProtKB-EC"/>
</dbReference>
<evidence type="ECO:0000256" key="2">
    <source>
        <dbReference type="ARBA" id="ARBA00010447"/>
    </source>
</evidence>
<feature type="domain" description="Aminotransferase class V" evidence="7">
    <location>
        <begin position="20"/>
        <end position="389"/>
    </location>
</feature>
<dbReference type="Gene3D" id="3.40.640.10">
    <property type="entry name" value="Type I PLP-dependent aspartate aminotransferase-like (Major domain)"/>
    <property type="match status" value="1"/>
</dbReference>
<evidence type="ECO:0000313" key="9">
    <source>
        <dbReference type="Proteomes" id="UP000825933"/>
    </source>
</evidence>
<gene>
    <name evidence="8" type="ORF">K8N75_02870</name>
</gene>
<dbReference type="InterPro" id="IPR010970">
    <property type="entry name" value="Cys_dSase_SufS"/>
</dbReference>
<dbReference type="EC" id="2.8.1.7" evidence="3"/>
<organism evidence="8 9">
    <name type="scientific">Methanobacterium spitsbergense</name>
    <dbReference type="NCBI Taxonomy" id="2874285"/>
    <lineage>
        <taxon>Archaea</taxon>
        <taxon>Methanobacteriati</taxon>
        <taxon>Methanobacteriota</taxon>
        <taxon>Methanomada group</taxon>
        <taxon>Methanobacteria</taxon>
        <taxon>Methanobacteriales</taxon>
        <taxon>Methanobacteriaceae</taxon>
        <taxon>Methanobacterium</taxon>
    </lineage>
</organism>
<dbReference type="Proteomes" id="UP000825933">
    <property type="component" value="Unassembled WGS sequence"/>
</dbReference>
<evidence type="ECO:0000256" key="3">
    <source>
        <dbReference type="ARBA" id="ARBA00012239"/>
    </source>
</evidence>
<reference evidence="9" key="1">
    <citation type="journal article" date="2022" name="Microbiol. Resour. Announc.">
        <title>Draft Genome Sequence of a Methanogenic Archaeon from West Spitsbergen Permafrost.</title>
        <authorList>
            <person name="Trubitsyn V."/>
            <person name="Rivkina E."/>
            <person name="Shcherbakova V."/>
        </authorList>
    </citation>
    <scope>NUCLEOTIDE SEQUENCE [LARGE SCALE GENOMIC DNA]</scope>
    <source>
        <strain evidence="9">VT</strain>
    </source>
</reference>
<keyword evidence="9" id="KW-1185">Reference proteome</keyword>
<dbReference type="GO" id="GO:0030170">
    <property type="term" value="F:pyridoxal phosphate binding"/>
    <property type="evidence" value="ECO:0007669"/>
    <property type="project" value="InterPro"/>
</dbReference>
<evidence type="ECO:0000256" key="6">
    <source>
        <dbReference type="ARBA" id="ARBA00050776"/>
    </source>
</evidence>
<comment type="catalytic activity">
    <reaction evidence="6">
        <text>(sulfur carrier)-H + L-cysteine = (sulfur carrier)-SH + L-alanine</text>
        <dbReference type="Rhea" id="RHEA:43892"/>
        <dbReference type="Rhea" id="RHEA-COMP:14737"/>
        <dbReference type="Rhea" id="RHEA-COMP:14739"/>
        <dbReference type="ChEBI" id="CHEBI:29917"/>
        <dbReference type="ChEBI" id="CHEBI:35235"/>
        <dbReference type="ChEBI" id="CHEBI:57972"/>
        <dbReference type="ChEBI" id="CHEBI:64428"/>
        <dbReference type="EC" id="2.8.1.7"/>
    </reaction>
</comment>
<evidence type="ECO:0000313" key="8">
    <source>
        <dbReference type="EMBL" id="MBZ2164989.1"/>
    </source>
</evidence>
<dbReference type="RefSeq" id="WP_223790626.1">
    <property type="nucleotide sequence ID" value="NZ_JAIOUQ010000003.1"/>
</dbReference>
<dbReference type="Gene3D" id="3.90.1150.10">
    <property type="entry name" value="Aspartate Aminotransferase, domain 1"/>
    <property type="match status" value="1"/>
</dbReference>
<dbReference type="Pfam" id="PF00266">
    <property type="entry name" value="Aminotran_5"/>
    <property type="match status" value="1"/>
</dbReference>
<comment type="similarity">
    <text evidence="2">Belongs to the class-V pyridoxal-phosphate-dependent aminotransferase family. Csd subfamily.</text>
</comment>
<dbReference type="InterPro" id="IPR016454">
    <property type="entry name" value="Cysteine_dSase"/>
</dbReference>
<evidence type="ECO:0000259" key="7">
    <source>
        <dbReference type="Pfam" id="PF00266"/>
    </source>
</evidence>
<keyword evidence="5" id="KW-0663">Pyridoxal phosphate</keyword>
<dbReference type="AlphaFoldDB" id="A0A8T5UWD6"/>
<sequence>MENSTNIDIRADIPLLEDVIYLDAASTTPTPKPVVDAMCDYFYNYNSNTGRGAYRMAVKSTKEFEGARSRISKFVGCGPSEVIFTKNTTEAINLVANGLNFKKGDSIIVPNIEHHSNFIPWLNLKKFGVNLKIIKADEFGIIDPYDVESAVDDNTKLITTTHISNAIGSVQPINELGKIADENNILYHVDAAQSAGHMKLDVKKIKADFVSFPGHKGFLGPVGTGFLYCSEKSVEKLEPTNLGGGTVVDVTEGKFEFEDVPARFEGGTQNIAGVIGLGAAVDYLKNIGMDKIENHSKKLTSKLFQEINSIDNTIIYGSPENIYGIVAFNIDGVNAHDVAKILDELKNICVRSGYHCAIPAIRHIGSYELGGTVRTSVHYYNTVEEIQIFGETLREISKFFGD</sequence>
<protein>
    <recommendedName>
        <fullName evidence="3">cysteine desulfurase</fullName>
        <ecNumber evidence="3">2.8.1.7</ecNumber>
    </recommendedName>
</protein>
<evidence type="ECO:0000256" key="1">
    <source>
        <dbReference type="ARBA" id="ARBA00001933"/>
    </source>
</evidence>
<dbReference type="InterPro" id="IPR015421">
    <property type="entry name" value="PyrdxlP-dep_Trfase_major"/>
</dbReference>
<dbReference type="CDD" id="cd06453">
    <property type="entry name" value="SufS_like"/>
    <property type="match status" value="1"/>
</dbReference>
<dbReference type="InterPro" id="IPR000192">
    <property type="entry name" value="Aminotrans_V_dom"/>
</dbReference>
<comment type="cofactor">
    <cofactor evidence="1">
        <name>pyridoxal 5'-phosphate</name>
        <dbReference type="ChEBI" id="CHEBI:597326"/>
    </cofactor>
</comment>
<dbReference type="GO" id="GO:0006534">
    <property type="term" value="P:cysteine metabolic process"/>
    <property type="evidence" value="ECO:0007669"/>
    <property type="project" value="InterPro"/>
</dbReference>
<name>A0A8T5UWD6_9EURY</name>
<dbReference type="PANTHER" id="PTHR43586:SF8">
    <property type="entry name" value="CYSTEINE DESULFURASE 1, CHLOROPLASTIC"/>
    <property type="match status" value="1"/>
</dbReference>
<comment type="caution">
    <text evidence="8">The sequence shown here is derived from an EMBL/GenBank/DDBJ whole genome shotgun (WGS) entry which is preliminary data.</text>
</comment>
<evidence type="ECO:0000256" key="4">
    <source>
        <dbReference type="ARBA" id="ARBA00022679"/>
    </source>
</evidence>
<dbReference type="EMBL" id="JAIOUQ010000003">
    <property type="protein sequence ID" value="MBZ2164989.1"/>
    <property type="molecule type" value="Genomic_DNA"/>
</dbReference>
<dbReference type="InterPro" id="IPR015422">
    <property type="entry name" value="PyrdxlP-dep_Trfase_small"/>
</dbReference>
<proteinExistence type="inferred from homology"/>
<dbReference type="PIRSF" id="PIRSF005572">
    <property type="entry name" value="NifS"/>
    <property type="match status" value="1"/>
</dbReference>
<evidence type="ECO:0000256" key="5">
    <source>
        <dbReference type="ARBA" id="ARBA00022898"/>
    </source>
</evidence>
<dbReference type="InterPro" id="IPR015424">
    <property type="entry name" value="PyrdxlP-dep_Trfase"/>
</dbReference>
<dbReference type="PANTHER" id="PTHR43586">
    <property type="entry name" value="CYSTEINE DESULFURASE"/>
    <property type="match status" value="1"/>
</dbReference>
<dbReference type="SUPFAM" id="SSF53383">
    <property type="entry name" value="PLP-dependent transferases"/>
    <property type="match status" value="1"/>
</dbReference>